<feature type="transmembrane region" description="Helical" evidence="8">
    <location>
        <begin position="111"/>
        <end position="136"/>
    </location>
</feature>
<keyword evidence="6 8" id="KW-1133">Transmembrane helix</keyword>
<reference evidence="10 11" key="1">
    <citation type="submission" date="2021-03" db="EMBL/GenBank/DDBJ databases">
        <title>Complete Genome Sequences of Two Lysobacter Strains Isolated from Sea Water (Lysobacter caseinilyticus) and Soil (Lysobacter helvus) in South Korea.</title>
        <authorList>
            <person name="Watanabe Y."/>
            <person name="Arakawa K."/>
        </authorList>
    </citation>
    <scope>NUCLEOTIDE SEQUENCE [LARGE SCALE GENOMIC DNA]</scope>
    <source>
        <strain evidence="10 11">D10</strain>
    </source>
</reference>
<comment type="subcellular location">
    <subcellularLocation>
        <location evidence="1">Cell membrane</location>
        <topology evidence="1">Multi-pass membrane protein</topology>
    </subcellularLocation>
</comment>
<keyword evidence="4" id="KW-0808">Transferase</keyword>
<dbReference type="PANTHER" id="PTHR33908:SF3">
    <property type="entry name" value="UNDECAPRENYL PHOSPHATE-ALPHA-4-AMINO-4-DEOXY-L-ARABINOSE ARABINOSYL TRANSFERASE"/>
    <property type="match status" value="1"/>
</dbReference>
<dbReference type="PANTHER" id="PTHR33908">
    <property type="entry name" value="MANNOSYLTRANSFERASE YKCB-RELATED"/>
    <property type="match status" value="1"/>
</dbReference>
<evidence type="ECO:0000256" key="6">
    <source>
        <dbReference type="ARBA" id="ARBA00022989"/>
    </source>
</evidence>
<evidence type="ECO:0000256" key="2">
    <source>
        <dbReference type="ARBA" id="ARBA00022475"/>
    </source>
</evidence>
<dbReference type="InterPro" id="IPR050297">
    <property type="entry name" value="LipidA_mod_glycosyltrf_83"/>
</dbReference>
<keyword evidence="5 8" id="KW-0812">Transmembrane</keyword>
<dbReference type="InterPro" id="IPR038731">
    <property type="entry name" value="RgtA/B/C-like"/>
</dbReference>
<dbReference type="Proteomes" id="UP000680514">
    <property type="component" value="Chromosome"/>
</dbReference>
<evidence type="ECO:0000256" key="8">
    <source>
        <dbReference type="SAM" id="Phobius"/>
    </source>
</evidence>
<proteinExistence type="predicted"/>
<organism evidence="10 11">
    <name type="scientific">Lysobacter helvus</name>
    <dbReference type="NCBI Taxonomy" id="2675059"/>
    <lineage>
        <taxon>Bacteria</taxon>
        <taxon>Pseudomonadati</taxon>
        <taxon>Pseudomonadota</taxon>
        <taxon>Gammaproteobacteria</taxon>
        <taxon>Lysobacterales</taxon>
        <taxon>Lysobacteraceae</taxon>
        <taxon>Lysobacter</taxon>
    </lineage>
</organism>
<evidence type="ECO:0000313" key="10">
    <source>
        <dbReference type="EMBL" id="BCT95651.1"/>
    </source>
</evidence>
<dbReference type="EMBL" id="AP024546">
    <property type="protein sequence ID" value="BCT95651.1"/>
    <property type="molecule type" value="Genomic_DNA"/>
</dbReference>
<keyword evidence="2" id="KW-1003">Cell membrane</keyword>
<dbReference type="Pfam" id="PF13231">
    <property type="entry name" value="PMT_2"/>
    <property type="match status" value="1"/>
</dbReference>
<sequence length="495" mass="55217">MQRTLVVLVVLTLAFAFLGSRGLWDPDEGRYTNVAANMLSSGDWLVPHRTHDVGHWTKPPLTYWAVAASLAVFGMNTWAARIPVALAYLLSTWCVWRIALRLVPERARFAAIAYATMLAPAIASQLVTTDFLLAAWETLAMWAYVELRWGSGRLGWDALLWTAFALAFLTKGPPGLLPLLAIVFVEFAVTPRRRVFHPLGLFVFAALALWWFVVVVTRNPALLHYFLGMEVVDRFATDEFRRNGQWYGWLAVYGPTLVLGALPWTVLWFGWLRGLPAHVRKWRKPEGRANDPVDLLLAAWTFLPLLVFCIARSRLPLYVLPLFAPVALAVAVRSAEIGGPMPWRRLVAWVPLLIGLRLVSATIDSPQDARAWADAIRARVPGAIDQVVFVDDRMRYGLRLHLNADVEDVTLARVPKADGTSINPHYDEDAATELVEDHDDGASVWICKAEAWHDVQRYMAARQHRAQALGAPYRGSIVFRVAPDGAEAAHAGTSP</sequence>
<keyword evidence="3" id="KW-0328">Glycosyltransferase</keyword>
<protein>
    <recommendedName>
        <fullName evidence="9">Glycosyltransferase RgtA/B/C/D-like domain-containing protein</fullName>
    </recommendedName>
</protein>
<feature type="domain" description="Glycosyltransferase RgtA/B/C/D-like" evidence="9">
    <location>
        <begin position="58"/>
        <end position="215"/>
    </location>
</feature>
<evidence type="ECO:0000256" key="5">
    <source>
        <dbReference type="ARBA" id="ARBA00022692"/>
    </source>
</evidence>
<accession>A0ABM7QDJ0</accession>
<feature type="transmembrane region" description="Helical" evidence="8">
    <location>
        <begin position="156"/>
        <end position="189"/>
    </location>
</feature>
<feature type="transmembrane region" description="Helical" evidence="8">
    <location>
        <begin position="78"/>
        <end position="99"/>
    </location>
</feature>
<evidence type="ECO:0000256" key="7">
    <source>
        <dbReference type="ARBA" id="ARBA00023136"/>
    </source>
</evidence>
<feature type="transmembrane region" description="Helical" evidence="8">
    <location>
        <begin position="293"/>
        <end position="311"/>
    </location>
</feature>
<evidence type="ECO:0000256" key="3">
    <source>
        <dbReference type="ARBA" id="ARBA00022676"/>
    </source>
</evidence>
<evidence type="ECO:0000256" key="4">
    <source>
        <dbReference type="ARBA" id="ARBA00022679"/>
    </source>
</evidence>
<keyword evidence="7 8" id="KW-0472">Membrane</keyword>
<name>A0ABM7QDJ0_9GAMM</name>
<gene>
    <name evidence="10" type="ORF">LYSHEL_15220</name>
</gene>
<keyword evidence="11" id="KW-1185">Reference proteome</keyword>
<feature type="transmembrane region" description="Helical" evidence="8">
    <location>
        <begin position="246"/>
        <end position="272"/>
    </location>
</feature>
<evidence type="ECO:0000256" key="1">
    <source>
        <dbReference type="ARBA" id="ARBA00004651"/>
    </source>
</evidence>
<evidence type="ECO:0000313" key="11">
    <source>
        <dbReference type="Proteomes" id="UP000680514"/>
    </source>
</evidence>
<evidence type="ECO:0000259" key="9">
    <source>
        <dbReference type="Pfam" id="PF13231"/>
    </source>
</evidence>
<feature type="transmembrane region" description="Helical" evidence="8">
    <location>
        <begin position="201"/>
        <end position="226"/>
    </location>
</feature>